<sequence>MKQFVHDNLNPFLGMAFNEKDEMLLLWKFCSRGTVQDIIYNDDVNLDSKFHAAFVRDITMGLEYLHVSPIGYHGSLTPWSCLIDRNWMVKLTDYGIAAPLEKWEKQGSISKESLKDNEDKSGASQSGSLLYQAPELVKNRETNRRRGAEQQWLKQTQNRRQAGDIYSFGMVMYEILFRSLPFPDSTSNEDIIGFIKDGSKTYKPAVQDRSAIHPDLAALLQDCWSENPEIRPSIRRVRLNTESYLKVKGSLVDQMMRMMEQYANNLEKLVQERTGMLEDANKRADKLLSQLLPSYVANELKLGRPVPPKTFKHASVMFSDIVGFTTICSSSTPIEVVTMLNAVYTGFDDVINRHEAYKVETIGDAYMVVSGIPIENGIRHLMHLSDVALEMMKFLQDFEVPHRKSQKIRIRLGLHTGSVAAGVVGLTAPRYCLFGDTVNMASRMESTGVPEMIQVSEPFKINLNQHYPEFKTELRGTVEIKGKGACNTYFLDKPPKTVSPNPM</sequence>
<dbReference type="SUPFAM" id="SSF55073">
    <property type="entry name" value="Nucleotide cyclase"/>
    <property type="match status" value="1"/>
</dbReference>
<proteinExistence type="inferred from homology"/>
<evidence type="ECO:0000313" key="19">
    <source>
        <dbReference type="Proteomes" id="UP000887577"/>
    </source>
</evidence>
<dbReference type="GO" id="GO:0004383">
    <property type="term" value="F:guanylate cyclase activity"/>
    <property type="evidence" value="ECO:0007669"/>
    <property type="project" value="UniProtKB-EC"/>
</dbReference>
<dbReference type="Pfam" id="PF07714">
    <property type="entry name" value="PK_Tyr_Ser-Thr"/>
    <property type="match status" value="1"/>
</dbReference>
<dbReference type="GO" id="GO:0005525">
    <property type="term" value="F:GTP binding"/>
    <property type="evidence" value="ECO:0007669"/>
    <property type="project" value="UniProtKB-KW"/>
</dbReference>
<dbReference type="Pfam" id="PF00211">
    <property type="entry name" value="Guanylate_cyc"/>
    <property type="match status" value="1"/>
</dbReference>
<dbReference type="GO" id="GO:0004672">
    <property type="term" value="F:protein kinase activity"/>
    <property type="evidence" value="ECO:0007669"/>
    <property type="project" value="InterPro"/>
</dbReference>
<dbReference type="GO" id="GO:0009582">
    <property type="term" value="P:detection of abiotic stimulus"/>
    <property type="evidence" value="ECO:0007669"/>
    <property type="project" value="UniProtKB-ARBA"/>
</dbReference>
<dbReference type="FunFam" id="1.10.510.10:FF:000941">
    <property type="entry name" value="Guanylate cyclase"/>
    <property type="match status" value="1"/>
</dbReference>
<dbReference type="SUPFAM" id="SSF56112">
    <property type="entry name" value="Protein kinase-like (PK-like)"/>
    <property type="match status" value="1"/>
</dbReference>
<dbReference type="InterPro" id="IPR000719">
    <property type="entry name" value="Prot_kinase_dom"/>
</dbReference>
<evidence type="ECO:0000256" key="1">
    <source>
        <dbReference type="ARBA" id="ARBA00001436"/>
    </source>
</evidence>
<dbReference type="PROSITE" id="PS50011">
    <property type="entry name" value="PROTEIN_KINASE_DOM"/>
    <property type="match status" value="1"/>
</dbReference>
<evidence type="ECO:0000256" key="2">
    <source>
        <dbReference type="ARBA" id="ARBA00004167"/>
    </source>
</evidence>
<dbReference type="InterPro" id="IPR050401">
    <property type="entry name" value="Cyclic_nucleotide_synthase"/>
</dbReference>
<keyword evidence="12 14" id="KW-0456">Lyase</keyword>
<dbReference type="InterPro" id="IPR011009">
    <property type="entry name" value="Kinase-like_dom_sf"/>
</dbReference>
<evidence type="ECO:0000256" key="16">
    <source>
        <dbReference type="SAM" id="Coils"/>
    </source>
</evidence>
<dbReference type="GO" id="GO:0035556">
    <property type="term" value="P:intracellular signal transduction"/>
    <property type="evidence" value="ECO:0007669"/>
    <property type="project" value="InterPro"/>
</dbReference>
<evidence type="ECO:0000313" key="20">
    <source>
        <dbReference type="WBParaSite" id="PSU_v2.g3648.t1"/>
    </source>
</evidence>
<evidence type="ECO:0000256" key="10">
    <source>
        <dbReference type="ARBA" id="ARBA00023170"/>
    </source>
</evidence>
<dbReference type="GO" id="GO:0004016">
    <property type="term" value="F:adenylate cyclase activity"/>
    <property type="evidence" value="ECO:0007669"/>
    <property type="project" value="TreeGrafter"/>
</dbReference>
<dbReference type="InterPro" id="IPR029787">
    <property type="entry name" value="Nucleotide_cyclase"/>
</dbReference>
<evidence type="ECO:0000256" key="8">
    <source>
        <dbReference type="ARBA" id="ARBA00023134"/>
    </source>
</evidence>
<dbReference type="AlphaFoldDB" id="A0A914YU24"/>
<dbReference type="InterPro" id="IPR001245">
    <property type="entry name" value="Ser-Thr/Tyr_kinase_cat_dom"/>
</dbReference>
<keyword evidence="16" id="KW-0175">Coiled coil</keyword>
<evidence type="ECO:0000256" key="6">
    <source>
        <dbReference type="ARBA" id="ARBA00022842"/>
    </source>
</evidence>
<keyword evidence="11" id="KW-0325">Glycoprotein</keyword>
<evidence type="ECO:0000256" key="5">
    <source>
        <dbReference type="ARBA" id="ARBA00022741"/>
    </source>
</evidence>
<evidence type="ECO:0000256" key="9">
    <source>
        <dbReference type="ARBA" id="ARBA00023136"/>
    </source>
</evidence>
<dbReference type="Gene3D" id="3.30.70.1230">
    <property type="entry name" value="Nucleotide cyclase"/>
    <property type="match status" value="1"/>
</dbReference>
<feature type="coiled-coil region" evidence="16">
    <location>
        <begin position="252"/>
        <end position="283"/>
    </location>
</feature>
<evidence type="ECO:0000256" key="12">
    <source>
        <dbReference type="ARBA" id="ARBA00023239"/>
    </source>
</evidence>
<comment type="similarity">
    <text evidence="14">Belongs to the adenylyl cyclase class-4/guanylyl cyclase family.</text>
</comment>
<feature type="domain" description="Protein kinase" evidence="17">
    <location>
        <begin position="1"/>
        <end position="245"/>
    </location>
</feature>
<comment type="subcellular location">
    <subcellularLocation>
        <location evidence="2">Membrane</location>
        <topology evidence="2">Single-pass membrane protein</topology>
    </subcellularLocation>
</comment>
<dbReference type="FunFam" id="3.30.70.1230:FF:000035">
    <property type="entry name" value="Guanylate cyclase"/>
    <property type="match status" value="1"/>
</dbReference>
<dbReference type="GO" id="GO:0009266">
    <property type="term" value="P:response to temperature stimulus"/>
    <property type="evidence" value="ECO:0007669"/>
    <property type="project" value="UniProtKB-ARBA"/>
</dbReference>
<dbReference type="GO" id="GO:0009581">
    <property type="term" value="P:detection of external stimulus"/>
    <property type="evidence" value="ECO:0007669"/>
    <property type="project" value="UniProtKB-ARBA"/>
</dbReference>
<feature type="domain" description="Guanylate cyclase" evidence="18">
    <location>
        <begin position="315"/>
        <end position="445"/>
    </location>
</feature>
<evidence type="ECO:0000256" key="7">
    <source>
        <dbReference type="ARBA" id="ARBA00022989"/>
    </source>
</evidence>
<evidence type="ECO:0000256" key="3">
    <source>
        <dbReference type="ARBA" id="ARBA00012202"/>
    </source>
</evidence>
<keyword evidence="10" id="KW-0675">Receptor</keyword>
<keyword evidence="6" id="KW-0460">Magnesium</keyword>
<evidence type="ECO:0000256" key="15">
    <source>
        <dbReference type="RuleBase" id="RU003431"/>
    </source>
</evidence>
<evidence type="ECO:0000256" key="4">
    <source>
        <dbReference type="ARBA" id="ARBA00022692"/>
    </source>
</evidence>
<evidence type="ECO:0000256" key="11">
    <source>
        <dbReference type="ARBA" id="ARBA00023180"/>
    </source>
</evidence>
<dbReference type="InterPro" id="IPR001054">
    <property type="entry name" value="A/G_cyclase"/>
</dbReference>
<dbReference type="EC" id="4.6.1.2" evidence="3 15"/>
<keyword evidence="4" id="KW-0812">Transmembrane</keyword>
<dbReference type="PANTHER" id="PTHR11920">
    <property type="entry name" value="GUANYLYL CYCLASE"/>
    <property type="match status" value="1"/>
</dbReference>
<keyword evidence="13 15" id="KW-0141">cGMP biosynthesis</keyword>
<dbReference type="GO" id="GO:0001653">
    <property type="term" value="F:peptide receptor activity"/>
    <property type="evidence" value="ECO:0007669"/>
    <property type="project" value="TreeGrafter"/>
</dbReference>
<evidence type="ECO:0000259" key="18">
    <source>
        <dbReference type="PROSITE" id="PS50125"/>
    </source>
</evidence>
<reference evidence="20" key="1">
    <citation type="submission" date="2022-11" db="UniProtKB">
        <authorList>
            <consortium name="WormBaseParasite"/>
        </authorList>
    </citation>
    <scope>IDENTIFICATION</scope>
</reference>
<organism evidence="19 20">
    <name type="scientific">Panagrolaimus superbus</name>
    <dbReference type="NCBI Taxonomy" id="310955"/>
    <lineage>
        <taxon>Eukaryota</taxon>
        <taxon>Metazoa</taxon>
        <taxon>Ecdysozoa</taxon>
        <taxon>Nematoda</taxon>
        <taxon>Chromadorea</taxon>
        <taxon>Rhabditida</taxon>
        <taxon>Tylenchina</taxon>
        <taxon>Panagrolaimomorpha</taxon>
        <taxon>Panagrolaimoidea</taxon>
        <taxon>Panagrolaimidae</taxon>
        <taxon>Panagrolaimus</taxon>
    </lineage>
</organism>
<dbReference type="GO" id="GO:0042330">
    <property type="term" value="P:taxis"/>
    <property type="evidence" value="ECO:0007669"/>
    <property type="project" value="UniProtKB-ARBA"/>
</dbReference>
<dbReference type="GO" id="GO:0005524">
    <property type="term" value="F:ATP binding"/>
    <property type="evidence" value="ECO:0007669"/>
    <property type="project" value="InterPro"/>
</dbReference>
<dbReference type="InterPro" id="IPR018297">
    <property type="entry name" value="A/G_cyclase_CS"/>
</dbReference>
<keyword evidence="8" id="KW-0342">GTP-binding</keyword>
<dbReference type="Proteomes" id="UP000887577">
    <property type="component" value="Unplaced"/>
</dbReference>
<evidence type="ECO:0000256" key="13">
    <source>
        <dbReference type="ARBA" id="ARBA00023293"/>
    </source>
</evidence>
<comment type="catalytic activity">
    <reaction evidence="1 15">
        <text>GTP = 3',5'-cyclic GMP + diphosphate</text>
        <dbReference type="Rhea" id="RHEA:13665"/>
        <dbReference type="ChEBI" id="CHEBI:33019"/>
        <dbReference type="ChEBI" id="CHEBI:37565"/>
        <dbReference type="ChEBI" id="CHEBI:57746"/>
        <dbReference type="EC" id="4.6.1.2"/>
    </reaction>
</comment>
<dbReference type="PANTHER" id="PTHR11920:SF498">
    <property type="entry name" value="RECEPTOR-TYPE GUANYLATE CYCLASE GCY-8"/>
    <property type="match status" value="1"/>
</dbReference>
<keyword evidence="9" id="KW-0472">Membrane</keyword>
<dbReference type="GO" id="GO:0005886">
    <property type="term" value="C:plasma membrane"/>
    <property type="evidence" value="ECO:0007669"/>
    <property type="project" value="TreeGrafter"/>
</dbReference>
<dbReference type="CDD" id="cd07302">
    <property type="entry name" value="CHD"/>
    <property type="match status" value="1"/>
</dbReference>
<dbReference type="GO" id="GO:0043005">
    <property type="term" value="C:neuron projection"/>
    <property type="evidence" value="ECO:0007669"/>
    <property type="project" value="UniProtKB-ARBA"/>
</dbReference>
<dbReference type="GO" id="GO:0007168">
    <property type="term" value="P:receptor guanylyl cyclase signaling pathway"/>
    <property type="evidence" value="ECO:0007669"/>
    <property type="project" value="TreeGrafter"/>
</dbReference>
<evidence type="ECO:0000256" key="14">
    <source>
        <dbReference type="RuleBase" id="RU000405"/>
    </source>
</evidence>
<keyword evidence="7" id="KW-1133">Transmembrane helix</keyword>
<evidence type="ECO:0000259" key="17">
    <source>
        <dbReference type="PROSITE" id="PS50011"/>
    </source>
</evidence>
<dbReference type="PROSITE" id="PS50125">
    <property type="entry name" value="GUANYLATE_CYCLASE_2"/>
    <property type="match status" value="1"/>
</dbReference>
<keyword evidence="19" id="KW-1185">Reference proteome</keyword>
<protein>
    <recommendedName>
        <fullName evidence="3 15">Guanylate cyclase</fullName>
        <ecNumber evidence="3 15">4.6.1.2</ecNumber>
    </recommendedName>
</protein>
<name>A0A914YU24_9BILA</name>
<dbReference type="Gene3D" id="1.10.510.10">
    <property type="entry name" value="Transferase(Phosphotransferase) domain 1"/>
    <property type="match status" value="1"/>
</dbReference>
<dbReference type="PROSITE" id="PS00452">
    <property type="entry name" value="GUANYLATE_CYCLASE_1"/>
    <property type="match status" value="1"/>
</dbReference>
<accession>A0A914YU24</accession>
<keyword evidence="5" id="KW-0547">Nucleotide-binding</keyword>
<dbReference type="SMART" id="SM00044">
    <property type="entry name" value="CYCc"/>
    <property type="match status" value="1"/>
</dbReference>
<dbReference type="WBParaSite" id="PSU_v2.g3648.t1">
    <property type="protein sequence ID" value="PSU_v2.g3648.t1"/>
    <property type="gene ID" value="PSU_v2.g3648"/>
</dbReference>